<gene>
    <name evidence="1" type="ORF">ACD_2C00197G0008</name>
</gene>
<name>K2G4K9_9BACT</name>
<dbReference type="EMBL" id="AMFJ01000197">
    <property type="protein sequence ID" value="EKE29267.1"/>
    <property type="molecule type" value="Genomic_DNA"/>
</dbReference>
<dbReference type="InterPro" id="IPR027417">
    <property type="entry name" value="P-loop_NTPase"/>
</dbReference>
<reference evidence="1" key="1">
    <citation type="journal article" date="2012" name="Science">
        <title>Fermentation, hydrogen, and sulfur metabolism in multiple uncultivated bacterial phyla.</title>
        <authorList>
            <person name="Wrighton K.C."/>
            <person name="Thomas B.C."/>
            <person name="Sharon I."/>
            <person name="Miller C.S."/>
            <person name="Castelle C.J."/>
            <person name="VerBerkmoes N.C."/>
            <person name="Wilkins M.J."/>
            <person name="Hettich R.L."/>
            <person name="Lipton M.S."/>
            <person name="Williams K.H."/>
            <person name="Long P.E."/>
            <person name="Banfield J.F."/>
        </authorList>
    </citation>
    <scope>NUCLEOTIDE SEQUENCE [LARGE SCALE GENOMIC DNA]</scope>
</reference>
<evidence type="ECO:0000313" key="1">
    <source>
        <dbReference type="EMBL" id="EKE29267.1"/>
    </source>
</evidence>
<evidence type="ECO:0008006" key="2">
    <source>
        <dbReference type="Google" id="ProtNLM"/>
    </source>
</evidence>
<accession>K2G4K9</accession>
<organism evidence="1">
    <name type="scientific">uncultured bacterium</name>
    <name type="common">gcode 4</name>
    <dbReference type="NCBI Taxonomy" id="1234023"/>
    <lineage>
        <taxon>Bacteria</taxon>
        <taxon>environmental samples</taxon>
    </lineage>
</organism>
<dbReference type="SUPFAM" id="SSF52540">
    <property type="entry name" value="P-loop containing nucleoside triphosphate hydrolases"/>
    <property type="match status" value="1"/>
</dbReference>
<proteinExistence type="predicted"/>
<dbReference type="AlphaFoldDB" id="K2G4K9"/>
<sequence>MNYFLKRLNDEIRECKNLENQDWWFFYEQIRFEFIIIFILSYFFDKNFQLLDIDLKSEIIEDLSKPSIWTLISIIRKLDKDWDLQWTNRYLMWILDVYPWFRNNTIWHWYVFWDKKADFAKYLENLYKNLMSKTELSVTKGELWFINENSDIIYIENISPWYSNWYSISHDWNKTSWNCPLQTKEFDPNHVYCQLWPYKYFCLSPFIHIEDTGKKMYLFKWIKDILSLKVQYNQLFETSSNFCKEWPKIWEMTINEEWNRQISINKTIRNKITLNDSIETYIQTWVEEDVKEFLISNRSSVAATIWWHWWVWKTALIQYVNNEIFQNSKKYFDYIIFLSFKDRRYNWYRWQIEEISSSERITCFTDVIRRMNEVIFSEESDNIDNIVNNEDKILTIIDDFETIEENEKKSIINFIDKLNVNNHKVIITTRTSYLTNVWKELPIKEFDVDKTIEFLLKYIHPKLGFIQYETIKNQINEEIKKQIFNVTSWRPLFILQFWILLIQNKNIKASLDRSWDIKNSEEAIEFLYWRIYNSLSEDAQNAFVAIWLLVDKDKPVGEIDRIKFILNIDESKFVNSFEELIKLKIVEIKWNELFTVYAPEIIGIMRKYLKTNYNCVKYSEKYNEISKGVWPIGNSLLIRANDLRDKDPQNAVVSYLELINNKTYSKDIRKKAILNLANFYKLYLWKSIEDYIDLFKDNYDDFINDIDYSLTYSSHLNHINTDSSRKESMNILLSVNKKYSLDDDDKLKVLSLIVINLSRNIILERNNLNTQSKYKEILEDDYYKRRKEIRVVMRNIDSIYWIGLFNKIKKNIDRISSNGILSEYCISALKQYTEICIRINKYEEAKEICIFCINNFKEHGGFFEAKKTLAEYFQKNNT</sequence>
<comment type="caution">
    <text evidence="1">The sequence shown here is derived from an EMBL/GenBank/DDBJ whole genome shotgun (WGS) entry which is preliminary data.</text>
</comment>
<dbReference type="Gene3D" id="3.40.50.300">
    <property type="entry name" value="P-loop containing nucleotide triphosphate hydrolases"/>
    <property type="match status" value="1"/>
</dbReference>
<protein>
    <recommendedName>
        <fullName evidence="2">NB-ARC domain-containing protein</fullName>
    </recommendedName>
</protein>